<keyword evidence="5" id="KW-0808">Transferase</keyword>
<dbReference type="PROSITE" id="PS01124">
    <property type="entry name" value="HTH_ARAC_FAMILY_2"/>
    <property type="match status" value="1"/>
</dbReference>
<evidence type="ECO:0000256" key="11">
    <source>
        <dbReference type="ARBA" id="ARBA00049348"/>
    </source>
</evidence>
<feature type="domain" description="HTH araC/xylS-type" evidence="14">
    <location>
        <begin position="138"/>
        <end position="219"/>
    </location>
</feature>
<dbReference type="GO" id="GO:0032259">
    <property type="term" value="P:methylation"/>
    <property type="evidence" value="ECO:0007669"/>
    <property type="project" value="UniProtKB-KW"/>
</dbReference>
<keyword evidence="16" id="KW-1185">Reference proteome</keyword>
<evidence type="ECO:0000313" key="15">
    <source>
        <dbReference type="EMBL" id="GLS73149.1"/>
    </source>
</evidence>
<dbReference type="InterPro" id="IPR035451">
    <property type="entry name" value="Ada-like_dom_sf"/>
</dbReference>
<evidence type="ECO:0000256" key="12">
    <source>
        <dbReference type="PIRSR" id="PIRSR000409-1"/>
    </source>
</evidence>
<dbReference type="InterPro" id="IPR004026">
    <property type="entry name" value="Ada_DNA_repair_Zn-bd"/>
</dbReference>
<dbReference type="InterPro" id="IPR001497">
    <property type="entry name" value="MethylDNA_cys_MeTrfase_AS"/>
</dbReference>
<organism evidence="15 16">
    <name type="scientific">Methylobacterium tardum</name>
    <dbReference type="NCBI Taxonomy" id="374432"/>
    <lineage>
        <taxon>Bacteria</taxon>
        <taxon>Pseudomonadati</taxon>
        <taxon>Pseudomonadota</taxon>
        <taxon>Alphaproteobacteria</taxon>
        <taxon>Hyphomicrobiales</taxon>
        <taxon>Methylobacteriaceae</taxon>
        <taxon>Methylobacterium</taxon>
    </lineage>
</organism>
<dbReference type="PIRSF" id="PIRSF000409">
    <property type="entry name" value="Ada"/>
    <property type="match status" value="1"/>
</dbReference>
<keyword evidence="8" id="KW-0010">Activator</keyword>
<evidence type="ECO:0000313" key="16">
    <source>
        <dbReference type="Proteomes" id="UP001157440"/>
    </source>
</evidence>
<evidence type="ECO:0000256" key="5">
    <source>
        <dbReference type="ARBA" id="ARBA00022679"/>
    </source>
</evidence>
<dbReference type="Gene3D" id="3.30.160.70">
    <property type="entry name" value="Methylated DNA-protein cysteine methyltransferase domain"/>
    <property type="match status" value="1"/>
</dbReference>
<dbReference type="SMART" id="SM00342">
    <property type="entry name" value="HTH_ARAC"/>
    <property type="match status" value="1"/>
</dbReference>
<dbReference type="GO" id="GO:0006281">
    <property type="term" value="P:DNA repair"/>
    <property type="evidence" value="ECO:0007669"/>
    <property type="project" value="UniProtKB-KW"/>
</dbReference>
<evidence type="ECO:0000256" key="10">
    <source>
        <dbReference type="ARBA" id="ARBA00023204"/>
    </source>
</evidence>
<dbReference type="SUPFAM" id="SSF57884">
    <property type="entry name" value="Ada DNA repair protein, N-terminal domain (N-Ada 10)"/>
    <property type="match status" value="1"/>
</dbReference>
<dbReference type="InterPro" id="IPR016221">
    <property type="entry name" value="Bifunct_regulatory_prot_Ada"/>
</dbReference>
<dbReference type="InterPro" id="IPR014048">
    <property type="entry name" value="MethylDNA_cys_MeTrfase_DNA-bd"/>
</dbReference>
<feature type="binding site" evidence="13">
    <location>
        <position position="104"/>
    </location>
    <ligand>
        <name>Zn(2+)</name>
        <dbReference type="ChEBI" id="CHEBI:29105"/>
    </ligand>
</feature>
<keyword evidence="4" id="KW-0489">Methyltransferase</keyword>
<dbReference type="InterPro" id="IPR036388">
    <property type="entry name" value="WH-like_DNA-bd_sf"/>
</dbReference>
<dbReference type="PROSITE" id="PS00374">
    <property type="entry name" value="MGMT"/>
    <property type="match status" value="1"/>
</dbReference>
<dbReference type="FunFam" id="1.10.10.10:FF:000214">
    <property type="entry name" value="Methylated-DNA--protein-cysteine methyltransferase"/>
    <property type="match status" value="1"/>
</dbReference>
<evidence type="ECO:0000256" key="3">
    <source>
        <dbReference type="ARBA" id="ARBA00011918"/>
    </source>
</evidence>
<proteinExistence type="inferred from homology"/>
<dbReference type="EMBL" id="BSPL01000024">
    <property type="protein sequence ID" value="GLS73149.1"/>
    <property type="molecule type" value="Genomic_DNA"/>
</dbReference>
<sequence>MAGGQSGANVLSGPSGSVMPLPIADAKTHSAVAMTNRPPIDTAEAVRWAAVTDRDGRADGTFVYAVRTTGVYCRPSCASRAARPENVSFHATCEQAEAAGFRPCRRCRPNEAGLAERRAEAVARACRAIEAAETMPPLAELARVAGLSAFHFHRIFKAATGVTPKAYAASCRAAALTARLPGAETVTEALYEVGYSTASRFYAGGAPRLGMAPDLYRKGAAGIHMRFGIGACSLGAILVAATEAGVCAILLGDEPDALARDLQDRFPGAEIEGGDPDFETWMARVIGLVEAPGGGLDLPLDIRGTAFQQRVWEALRKIPVGATASYAEIARAIGAPAAMRAVAQACGANPIAVAIPCHRVVRSDGALSGYRWGVTRKRALLARETEGC</sequence>
<name>A0AA37WUG6_9HYPH</name>
<dbReference type="GO" id="GO:0003908">
    <property type="term" value="F:methylated-DNA-[protein]-cysteine S-methyltransferase activity"/>
    <property type="evidence" value="ECO:0007669"/>
    <property type="project" value="UniProtKB-EC"/>
</dbReference>
<dbReference type="InterPro" id="IPR036217">
    <property type="entry name" value="MethylDNA_cys_MeTrfase_DNAb"/>
</dbReference>
<feature type="active site" description="Nucleophile; methyl group acceptor from either O6-methylguanine or O4-methylthymine" evidence="12">
    <location>
        <position position="357"/>
    </location>
</feature>
<dbReference type="Gene3D" id="1.10.10.10">
    <property type="entry name" value="Winged helix-like DNA-binding domain superfamily/Winged helix DNA-binding domain"/>
    <property type="match status" value="1"/>
</dbReference>
<comment type="similarity">
    <text evidence="2">Belongs to the MGMT family.</text>
</comment>
<dbReference type="InterPro" id="IPR036631">
    <property type="entry name" value="MGMT_N_sf"/>
</dbReference>
<feature type="active site" description="Nucleophile; methyl group acceptor from methylphosphotriester" evidence="12">
    <location>
        <position position="73"/>
    </location>
</feature>
<comment type="cofactor">
    <cofactor evidence="13">
        <name>Zn(2+)</name>
        <dbReference type="ChEBI" id="CHEBI:29105"/>
    </cofactor>
    <text evidence="13">Binds 1 zinc ion per subunit.</text>
</comment>
<feature type="binding site" evidence="13">
    <location>
        <position position="73"/>
    </location>
    <ligand>
        <name>Zn(2+)</name>
        <dbReference type="ChEBI" id="CHEBI:29105"/>
    </ligand>
</feature>
<comment type="caution">
    <text evidence="15">The sequence shown here is derived from an EMBL/GenBank/DDBJ whole genome shotgun (WGS) entry which is preliminary data.</text>
</comment>
<evidence type="ECO:0000259" key="14">
    <source>
        <dbReference type="PROSITE" id="PS01124"/>
    </source>
</evidence>
<keyword evidence="7" id="KW-0805">Transcription regulation</keyword>
<evidence type="ECO:0000256" key="8">
    <source>
        <dbReference type="ARBA" id="ARBA00023159"/>
    </source>
</evidence>
<keyword evidence="9" id="KW-0804">Transcription</keyword>
<dbReference type="SUPFAM" id="SSF46767">
    <property type="entry name" value="Methylated DNA-protein cysteine methyltransferase, C-terminal domain"/>
    <property type="match status" value="1"/>
</dbReference>
<evidence type="ECO:0000256" key="4">
    <source>
        <dbReference type="ARBA" id="ARBA00022603"/>
    </source>
</evidence>
<evidence type="ECO:0000256" key="2">
    <source>
        <dbReference type="ARBA" id="ARBA00008711"/>
    </source>
</evidence>
<reference evidence="16" key="1">
    <citation type="journal article" date="2019" name="Int. J. Syst. Evol. Microbiol.">
        <title>The Global Catalogue of Microorganisms (GCM) 10K type strain sequencing project: providing services to taxonomists for standard genome sequencing and annotation.</title>
        <authorList>
            <consortium name="The Broad Institute Genomics Platform"/>
            <consortium name="The Broad Institute Genome Sequencing Center for Infectious Disease"/>
            <person name="Wu L."/>
            <person name="Ma J."/>
        </authorList>
    </citation>
    <scope>NUCLEOTIDE SEQUENCE [LARGE SCALE GENOMIC DNA]</scope>
    <source>
        <strain evidence="16">NBRC 103632</strain>
    </source>
</reference>
<evidence type="ECO:0000256" key="13">
    <source>
        <dbReference type="PIRSR" id="PIRSR000409-3"/>
    </source>
</evidence>
<dbReference type="Gene3D" id="1.10.10.60">
    <property type="entry name" value="Homeodomain-like"/>
    <property type="match status" value="1"/>
</dbReference>
<dbReference type="NCBIfam" id="NF011964">
    <property type="entry name" value="PRK15435.1"/>
    <property type="match status" value="1"/>
</dbReference>
<accession>A0AA37WUG6</accession>
<dbReference type="SUPFAM" id="SSF46689">
    <property type="entry name" value="Homeodomain-like"/>
    <property type="match status" value="1"/>
</dbReference>
<gene>
    <name evidence="15" type="ORF">GCM10007890_51640</name>
</gene>
<dbReference type="EC" id="2.1.1.63" evidence="3"/>
<keyword evidence="10" id="KW-0234">DNA repair</keyword>
<dbReference type="NCBIfam" id="TIGR00589">
    <property type="entry name" value="ogt"/>
    <property type="match status" value="1"/>
</dbReference>
<dbReference type="Pfam" id="PF02805">
    <property type="entry name" value="Ada_Zn_binding"/>
    <property type="match status" value="1"/>
</dbReference>
<dbReference type="PANTHER" id="PTHR10815:SF14">
    <property type="entry name" value="BIFUNCTIONAL TRANSCRIPTIONAL ACTIVATOR_DNA REPAIR ENZYME ADA"/>
    <property type="match status" value="1"/>
</dbReference>
<dbReference type="InterPro" id="IPR009057">
    <property type="entry name" value="Homeodomain-like_sf"/>
</dbReference>
<feature type="binding site" evidence="13">
    <location>
        <position position="107"/>
    </location>
    <ligand>
        <name>Zn(2+)</name>
        <dbReference type="ChEBI" id="CHEBI:29105"/>
    </ligand>
</feature>
<dbReference type="GO" id="GO:0008270">
    <property type="term" value="F:zinc ion binding"/>
    <property type="evidence" value="ECO:0007669"/>
    <property type="project" value="InterPro"/>
</dbReference>
<dbReference type="InterPro" id="IPR018060">
    <property type="entry name" value="HTH_AraC"/>
</dbReference>
<evidence type="ECO:0000256" key="7">
    <source>
        <dbReference type="ARBA" id="ARBA00023015"/>
    </source>
</evidence>
<feature type="binding site" evidence="13">
    <location>
        <position position="77"/>
    </location>
    <ligand>
        <name>Zn(2+)</name>
        <dbReference type="ChEBI" id="CHEBI:29105"/>
    </ligand>
</feature>
<comment type="catalytic activity">
    <reaction evidence="11">
        <text>a 6-O-methyl-2'-deoxyguanosine in DNA + L-cysteinyl-[protein] = S-methyl-L-cysteinyl-[protein] + a 2'-deoxyguanosine in DNA</text>
        <dbReference type="Rhea" id="RHEA:24000"/>
        <dbReference type="Rhea" id="RHEA-COMP:10131"/>
        <dbReference type="Rhea" id="RHEA-COMP:10132"/>
        <dbReference type="Rhea" id="RHEA-COMP:11367"/>
        <dbReference type="Rhea" id="RHEA-COMP:11368"/>
        <dbReference type="ChEBI" id="CHEBI:29950"/>
        <dbReference type="ChEBI" id="CHEBI:82612"/>
        <dbReference type="ChEBI" id="CHEBI:85445"/>
        <dbReference type="ChEBI" id="CHEBI:85448"/>
        <dbReference type="EC" id="2.1.1.63"/>
    </reaction>
</comment>
<dbReference type="Gene3D" id="3.40.10.10">
    <property type="entry name" value="DNA Methylphosphotriester Repair Domain"/>
    <property type="match status" value="1"/>
</dbReference>
<dbReference type="GO" id="GO:0003700">
    <property type="term" value="F:DNA-binding transcription factor activity"/>
    <property type="evidence" value="ECO:0007669"/>
    <property type="project" value="InterPro"/>
</dbReference>
<protein>
    <recommendedName>
        <fullName evidence="3">methylated-DNA--[protein]-cysteine S-methyltransferase</fullName>
        <ecNumber evidence="3">2.1.1.63</ecNumber>
    </recommendedName>
</protein>
<dbReference type="Proteomes" id="UP001157440">
    <property type="component" value="Unassembled WGS sequence"/>
</dbReference>
<dbReference type="GO" id="GO:0043565">
    <property type="term" value="F:sequence-specific DNA binding"/>
    <property type="evidence" value="ECO:0007669"/>
    <property type="project" value="InterPro"/>
</dbReference>
<evidence type="ECO:0000256" key="9">
    <source>
        <dbReference type="ARBA" id="ARBA00023163"/>
    </source>
</evidence>
<dbReference type="PANTHER" id="PTHR10815">
    <property type="entry name" value="METHYLATED-DNA--PROTEIN-CYSTEINE METHYLTRANSFERASE"/>
    <property type="match status" value="1"/>
</dbReference>
<keyword evidence="13" id="KW-0479">Metal-binding</keyword>
<dbReference type="SUPFAM" id="SSF53155">
    <property type="entry name" value="Methylated DNA-protein cysteine methyltransferase domain"/>
    <property type="match status" value="1"/>
</dbReference>
<keyword evidence="13" id="KW-0862">Zinc</keyword>
<dbReference type="Pfam" id="PF01035">
    <property type="entry name" value="DNA_binding_1"/>
    <property type="match status" value="1"/>
</dbReference>
<keyword evidence="6" id="KW-0227">DNA damage</keyword>
<dbReference type="CDD" id="cd06445">
    <property type="entry name" value="ATase"/>
    <property type="match status" value="1"/>
</dbReference>
<dbReference type="AlphaFoldDB" id="A0AA37WUG6"/>
<evidence type="ECO:0000256" key="6">
    <source>
        <dbReference type="ARBA" id="ARBA00022763"/>
    </source>
</evidence>
<dbReference type="Pfam" id="PF12833">
    <property type="entry name" value="HTH_18"/>
    <property type="match status" value="1"/>
</dbReference>
<evidence type="ECO:0000256" key="1">
    <source>
        <dbReference type="ARBA" id="ARBA00001286"/>
    </source>
</evidence>
<comment type="catalytic activity">
    <reaction evidence="1">
        <text>a 4-O-methyl-thymidine in DNA + L-cysteinyl-[protein] = a thymidine in DNA + S-methyl-L-cysteinyl-[protein]</text>
        <dbReference type="Rhea" id="RHEA:53428"/>
        <dbReference type="Rhea" id="RHEA-COMP:10131"/>
        <dbReference type="Rhea" id="RHEA-COMP:10132"/>
        <dbReference type="Rhea" id="RHEA-COMP:13555"/>
        <dbReference type="Rhea" id="RHEA-COMP:13556"/>
        <dbReference type="ChEBI" id="CHEBI:29950"/>
        <dbReference type="ChEBI" id="CHEBI:82612"/>
        <dbReference type="ChEBI" id="CHEBI:137386"/>
        <dbReference type="ChEBI" id="CHEBI:137387"/>
        <dbReference type="EC" id="2.1.1.63"/>
    </reaction>
</comment>